<name>A0A7E4UY92_PANRE</name>
<evidence type="ECO:0000313" key="1">
    <source>
        <dbReference type="Proteomes" id="UP000492821"/>
    </source>
</evidence>
<accession>A0A7E4UY92</accession>
<reference evidence="2" key="2">
    <citation type="submission" date="2020-10" db="UniProtKB">
        <authorList>
            <consortium name="WormBaseParasite"/>
        </authorList>
    </citation>
    <scope>IDENTIFICATION</scope>
</reference>
<dbReference type="AlphaFoldDB" id="A0A7E4UY92"/>
<keyword evidence="1" id="KW-1185">Reference proteome</keyword>
<organism evidence="1 2">
    <name type="scientific">Panagrellus redivivus</name>
    <name type="common">Microworm</name>
    <dbReference type="NCBI Taxonomy" id="6233"/>
    <lineage>
        <taxon>Eukaryota</taxon>
        <taxon>Metazoa</taxon>
        <taxon>Ecdysozoa</taxon>
        <taxon>Nematoda</taxon>
        <taxon>Chromadorea</taxon>
        <taxon>Rhabditida</taxon>
        <taxon>Tylenchina</taxon>
        <taxon>Panagrolaimomorpha</taxon>
        <taxon>Panagrolaimoidea</taxon>
        <taxon>Panagrolaimidae</taxon>
        <taxon>Panagrellus</taxon>
    </lineage>
</organism>
<evidence type="ECO:0000313" key="2">
    <source>
        <dbReference type="WBParaSite" id="Pan_g14275.t1"/>
    </source>
</evidence>
<protein>
    <submittedName>
        <fullName evidence="2">Uncharacterized protein</fullName>
    </submittedName>
</protein>
<sequence length="75" mass="8661">MTNITIDAAAIDLLKVEETQLINKAQYKYFTVDITLKDNCDDPEVRQILGNLFSDRFWESEETTLVTVTCLIIYL</sequence>
<dbReference type="WBParaSite" id="Pan_g14275.t1">
    <property type="protein sequence ID" value="Pan_g14275.t1"/>
    <property type="gene ID" value="Pan_g14275"/>
</dbReference>
<reference evidence="1" key="1">
    <citation type="journal article" date="2013" name="Genetics">
        <title>The draft genome and transcriptome of Panagrellus redivivus are shaped by the harsh demands of a free-living lifestyle.</title>
        <authorList>
            <person name="Srinivasan J."/>
            <person name="Dillman A.R."/>
            <person name="Macchietto M.G."/>
            <person name="Heikkinen L."/>
            <person name="Lakso M."/>
            <person name="Fracchia K.M."/>
            <person name="Antoshechkin I."/>
            <person name="Mortazavi A."/>
            <person name="Wong G."/>
            <person name="Sternberg P.W."/>
        </authorList>
    </citation>
    <scope>NUCLEOTIDE SEQUENCE [LARGE SCALE GENOMIC DNA]</scope>
    <source>
        <strain evidence="1">MT8872</strain>
    </source>
</reference>
<proteinExistence type="predicted"/>
<dbReference type="Proteomes" id="UP000492821">
    <property type="component" value="Unassembled WGS sequence"/>
</dbReference>